<evidence type="ECO:0000313" key="8">
    <source>
        <dbReference type="EMBL" id="LAC26098.1"/>
    </source>
</evidence>
<keyword evidence="1" id="KW-0132">Cell division</keyword>
<evidence type="ECO:0000256" key="4">
    <source>
        <dbReference type="RuleBase" id="RU000383"/>
    </source>
</evidence>
<dbReference type="Gene3D" id="1.10.472.10">
    <property type="entry name" value="Cyclin-like"/>
    <property type="match status" value="2"/>
</dbReference>
<dbReference type="PROSITE" id="PS00292">
    <property type="entry name" value="CYCLINS"/>
    <property type="match status" value="1"/>
</dbReference>
<dbReference type="InterPro" id="IPR004367">
    <property type="entry name" value="Cyclin_C-dom"/>
</dbReference>
<feature type="domain" description="Cyclin-like" evidence="6">
    <location>
        <begin position="228"/>
        <end position="312"/>
    </location>
</feature>
<dbReference type="InterPro" id="IPR013763">
    <property type="entry name" value="Cyclin-like_dom"/>
</dbReference>
<feature type="domain" description="Cyclin-like" evidence="6">
    <location>
        <begin position="325"/>
        <end position="423"/>
    </location>
</feature>
<dbReference type="EMBL" id="IACT01006976">
    <property type="protein sequence ID" value="LAC26098.1"/>
    <property type="molecule type" value="mRNA"/>
</dbReference>
<keyword evidence="3" id="KW-0131">Cell cycle</keyword>
<feature type="domain" description="Cyclin C-terminal" evidence="7">
    <location>
        <begin position="321"/>
        <end position="453"/>
    </location>
</feature>
<dbReference type="InterPro" id="IPR046965">
    <property type="entry name" value="Cyclin_A/B-like"/>
</dbReference>
<dbReference type="SUPFAM" id="SSF47954">
    <property type="entry name" value="Cyclin-like"/>
    <property type="match status" value="2"/>
</dbReference>
<evidence type="ECO:0000256" key="2">
    <source>
        <dbReference type="ARBA" id="ARBA00023127"/>
    </source>
</evidence>
<dbReference type="SMART" id="SM01332">
    <property type="entry name" value="Cyclin_C"/>
    <property type="match status" value="1"/>
</dbReference>
<dbReference type="InterPro" id="IPR039361">
    <property type="entry name" value="Cyclin"/>
</dbReference>
<dbReference type="InterPro" id="IPR006671">
    <property type="entry name" value="Cyclin_N"/>
</dbReference>
<dbReference type="GO" id="GO:0044772">
    <property type="term" value="P:mitotic cell cycle phase transition"/>
    <property type="evidence" value="ECO:0007669"/>
    <property type="project" value="InterPro"/>
</dbReference>
<evidence type="ECO:0000256" key="5">
    <source>
        <dbReference type="SAM" id="MobiDB-lite"/>
    </source>
</evidence>
<sequence>MAARTKRVHMLTRAMMKPQAKSSTPLGDISNLNLNTNSTNKSDAEKARIGHSKTRAAPREFPVADSQRQTLIISRRQNSRKRRSGELGSFADASTSISEKKFRNQSHPPISNTQMLDDVGADSFVSSSDSSRSQSVVDSDVMSDVGNSPAVFRPRGLEDMVDFSLEPPPGPTPDCDLDSINDHLCSPNYCDGIMDHLRNTELKYLPVSNYLTTVQNDINGRMRTILIDWLIEVHEKFTLKNQTLYLAVNYLDRFLSLRRISRSKLQLVGCTALFLAAKFEEIYHPQIADFVFVSDSACSHNGIIQMEQMMMETLKWNLLVATPFRFCERFLRVAGVGAQRDKGPNQRTRDNIVSKTQFYAQFILELCLTETGMLEFKPSKLAASAVFLALKITRVLVNWSDILKAHTKFSETDLEDCCRQIKHILLHPNPKEKSIRKKYKRPKYGAVARISLRSSAS</sequence>
<evidence type="ECO:0000259" key="6">
    <source>
        <dbReference type="SMART" id="SM00385"/>
    </source>
</evidence>
<organism evidence="8">
    <name type="scientific">Hirondellea gigas</name>
    <dbReference type="NCBI Taxonomy" id="1518452"/>
    <lineage>
        <taxon>Eukaryota</taxon>
        <taxon>Metazoa</taxon>
        <taxon>Ecdysozoa</taxon>
        <taxon>Arthropoda</taxon>
        <taxon>Crustacea</taxon>
        <taxon>Multicrustacea</taxon>
        <taxon>Malacostraca</taxon>
        <taxon>Eumalacostraca</taxon>
        <taxon>Peracarida</taxon>
        <taxon>Amphipoda</taxon>
        <taxon>Amphilochidea</taxon>
        <taxon>Lysianassida</taxon>
        <taxon>Lysianassidira</taxon>
        <taxon>Lysianassoidea</taxon>
        <taxon>Lysianassidae</taxon>
        <taxon>Hirondellea</taxon>
    </lineage>
</organism>
<dbReference type="InterPro" id="IPR048258">
    <property type="entry name" value="Cyclins_cyclin-box"/>
</dbReference>
<feature type="region of interest" description="Disordered" evidence="5">
    <location>
        <begin position="16"/>
        <end position="153"/>
    </location>
</feature>
<dbReference type="Pfam" id="PF02984">
    <property type="entry name" value="Cyclin_C"/>
    <property type="match status" value="1"/>
</dbReference>
<evidence type="ECO:0000256" key="3">
    <source>
        <dbReference type="ARBA" id="ARBA00023306"/>
    </source>
</evidence>
<feature type="compositionally biased region" description="Low complexity" evidence="5">
    <location>
        <begin position="117"/>
        <end position="145"/>
    </location>
</feature>
<dbReference type="GO" id="GO:0051301">
    <property type="term" value="P:cell division"/>
    <property type="evidence" value="ECO:0007669"/>
    <property type="project" value="UniProtKB-KW"/>
</dbReference>
<protein>
    <submittedName>
        <fullName evidence="8">Cyclin B1</fullName>
    </submittedName>
</protein>
<name>A0A6A7G4W4_9CRUS</name>
<dbReference type="PANTHER" id="PTHR10177">
    <property type="entry name" value="CYCLINS"/>
    <property type="match status" value="1"/>
</dbReference>
<evidence type="ECO:0000259" key="7">
    <source>
        <dbReference type="SMART" id="SM01332"/>
    </source>
</evidence>
<accession>A0A6A7G4W4</accession>
<proteinExistence type="evidence at transcript level"/>
<feature type="compositionally biased region" description="Polar residues" evidence="5">
    <location>
        <begin position="66"/>
        <end position="76"/>
    </location>
</feature>
<dbReference type="PIRSF" id="PIRSF001771">
    <property type="entry name" value="Cyclin_A_B_D_E"/>
    <property type="match status" value="1"/>
</dbReference>
<dbReference type="FunFam" id="1.10.472.10:FF:000001">
    <property type="entry name" value="G2/mitotic-specific cyclin"/>
    <property type="match status" value="1"/>
</dbReference>
<dbReference type="SMART" id="SM00385">
    <property type="entry name" value="CYCLIN"/>
    <property type="match status" value="2"/>
</dbReference>
<reference evidence="8" key="1">
    <citation type="submission" date="2017-11" db="EMBL/GenBank/DDBJ databases">
        <title>The sensing device of the deep-sea amphipod.</title>
        <authorList>
            <person name="Kobayashi H."/>
            <person name="Nagahama T."/>
            <person name="Arai W."/>
            <person name="Sasagawa Y."/>
            <person name="Umeda M."/>
            <person name="Hayashi T."/>
            <person name="Nikaido I."/>
            <person name="Watanabe H."/>
            <person name="Oguri K."/>
            <person name="Kitazato H."/>
            <person name="Fujioka K."/>
            <person name="Kido Y."/>
            <person name="Takami H."/>
        </authorList>
    </citation>
    <scope>NUCLEOTIDE SEQUENCE</scope>
    <source>
        <tissue evidence="8">Whole body</tissue>
    </source>
</reference>
<dbReference type="Pfam" id="PF00134">
    <property type="entry name" value="Cyclin_N"/>
    <property type="match status" value="1"/>
</dbReference>
<dbReference type="AlphaFoldDB" id="A0A6A7G4W4"/>
<evidence type="ECO:0000256" key="1">
    <source>
        <dbReference type="ARBA" id="ARBA00022618"/>
    </source>
</evidence>
<dbReference type="GO" id="GO:0016538">
    <property type="term" value="F:cyclin-dependent protein serine/threonine kinase regulator activity"/>
    <property type="evidence" value="ECO:0007669"/>
    <property type="project" value="InterPro"/>
</dbReference>
<dbReference type="CDD" id="cd20507">
    <property type="entry name" value="CYCLIN_CCNB1-like_rpt1"/>
    <property type="match status" value="1"/>
</dbReference>
<comment type="similarity">
    <text evidence="4">Belongs to the cyclin family.</text>
</comment>
<dbReference type="InterPro" id="IPR036915">
    <property type="entry name" value="Cyclin-like_sf"/>
</dbReference>
<keyword evidence="2 4" id="KW-0195">Cyclin</keyword>
<feature type="compositionally biased region" description="Low complexity" evidence="5">
    <location>
        <begin position="30"/>
        <end position="40"/>
    </location>
</feature>
<feature type="compositionally biased region" description="Polar residues" evidence="5">
    <location>
        <begin position="105"/>
        <end position="115"/>
    </location>
</feature>